<organism evidence="3 4">
    <name type="scientific">Rhizodiscina lignyota</name>
    <dbReference type="NCBI Taxonomy" id="1504668"/>
    <lineage>
        <taxon>Eukaryota</taxon>
        <taxon>Fungi</taxon>
        <taxon>Dikarya</taxon>
        <taxon>Ascomycota</taxon>
        <taxon>Pezizomycotina</taxon>
        <taxon>Dothideomycetes</taxon>
        <taxon>Pleosporomycetidae</taxon>
        <taxon>Aulographales</taxon>
        <taxon>Rhizodiscinaceae</taxon>
        <taxon>Rhizodiscina</taxon>
    </lineage>
</organism>
<evidence type="ECO:0000313" key="4">
    <source>
        <dbReference type="Proteomes" id="UP000799772"/>
    </source>
</evidence>
<dbReference type="PANTHER" id="PTHR28199:SF1">
    <property type="entry name" value="PROCESSING OF GAS1 AND ALP PROTEIN 2"/>
    <property type="match status" value="1"/>
</dbReference>
<keyword evidence="2" id="KW-1133">Transmembrane helix</keyword>
<evidence type="ECO:0000313" key="3">
    <source>
        <dbReference type="EMBL" id="KAF2096696.1"/>
    </source>
</evidence>
<dbReference type="OrthoDB" id="4227028at2759"/>
<keyword evidence="2" id="KW-0472">Membrane</keyword>
<proteinExistence type="predicted"/>
<protein>
    <submittedName>
        <fullName evidence="3">DUF1531-domain-containing protein</fullName>
    </submittedName>
</protein>
<name>A0A9P4I7M2_9PEZI</name>
<feature type="compositionally biased region" description="Acidic residues" evidence="1">
    <location>
        <begin position="105"/>
        <end position="116"/>
    </location>
</feature>
<dbReference type="Proteomes" id="UP000799772">
    <property type="component" value="Unassembled WGS sequence"/>
</dbReference>
<accession>A0A9P4I7M2</accession>
<evidence type="ECO:0000256" key="1">
    <source>
        <dbReference type="SAM" id="MobiDB-lite"/>
    </source>
</evidence>
<gene>
    <name evidence="3" type="ORF">NA57DRAFT_58594</name>
</gene>
<keyword evidence="2" id="KW-0812">Transmembrane</keyword>
<sequence>MASNNSQNSTPQSIDDVLNLLSLWAGNFHRNTTKAFADLRPKDYIRLVIIIGAYCLLRPYLMKLGAKLQARGYEREDRAAQEEAEKTRLNGNDLRGTRIALPGIESDDEEDEDEAEASSWGRKAKLRQRKMIRKKLEEQEERLRSMQEEESDQDIADLLED</sequence>
<dbReference type="InterPro" id="IPR011431">
    <property type="entry name" value="Trafficking_Pga2"/>
</dbReference>
<dbReference type="GO" id="GO:0015031">
    <property type="term" value="P:protein transport"/>
    <property type="evidence" value="ECO:0007669"/>
    <property type="project" value="TreeGrafter"/>
</dbReference>
<evidence type="ECO:0000256" key="2">
    <source>
        <dbReference type="SAM" id="Phobius"/>
    </source>
</evidence>
<feature type="transmembrane region" description="Helical" evidence="2">
    <location>
        <begin position="44"/>
        <end position="61"/>
    </location>
</feature>
<keyword evidence="4" id="KW-1185">Reference proteome</keyword>
<dbReference type="AlphaFoldDB" id="A0A9P4I7M2"/>
<dbReference type="Pfam" id="PF07543">
    <property type="entry name" value="PGA2"/>
    <property type="match status" value="1"/>
</dbReference>
<reference evidence="3" key="1">
    <citation type="journal article" date="2020" name="Stud. Mycol.">
        <title>101 Dothideomycetes genomes: a test case for predicting lifestyles and emergence of pathogens.</title>
        <authorList>
            <person name="Haridas S."/>
            <person name="Albert R."/>
            <person name="Binder M."/>
            <person name="Bloem J."/>
            <person name="Labutti K."/>
            <person name="Salamov A."/>
            <person name="Andreopoulos B."/>
            <person name="Baker S."/>
            <person name="Barry K."/>
            <person name="Bills G."/>
            <person name="Bluhm B."/>
            <person name="Cannon C."/>
            <person name="Castanera R."/>
            <person name="Culley D."/>
            <person name="Daum C."/>
            <person name="Ezra D."/>
            <person name="Gonzalez J."/>
            <person name="Henrissat B."/>
            <person name="Kuo A."/>
            <person name="Liang C."/>
            <person name="Lipzen A."/>
            <person name="Lutzoni F."/>
            <person name="Magnuson J."/>
            <person name="Mondo S."/>
            <person name="Nolan M."/>
            <person name="Ohm R."/>
            <person name="Pangilinan J."/>
            <person name="Park H.-J."/>
            <person name="Ramirez L."/>
            <person name="Alfaro M."/>
            <person name="Sun H."/>
            <person name="Tritt A."/>
            <person name="Yoshinaga Y."/>
            <person name="Zwiers L.-H."/>
            <person name="Turgeon B."/>
            <person name="Goodwin S."/>
            <person name="Spatafora J."/>
            <person name="Crous P."/>
            <person name="Grigoriev I."/>
        </authorList>
    </citation>
    <scope>NUCLEOTIDE SEQUENCE</scope>
    <source>
        <strain evidence="3">CBS 133067</strain>
    </source>
</reference>
<dbReference type="EMBL" id="ML978129">
    <property type="protein sequence ID" value="KAF2096696.1"/>
    <property type="molecule type" value="Genomic_DNA"/>
</dbReference>
<comment type="caution">
    <text evidence="3">The sequence shown here is derived from an EMBL/GenBank/DDBJ whole genome shotgun (WGS) entry which is preliminary data.</text>
</comment>
<feature type="region of interest" description="Disordered" evidence="1">
    <location>
        <begin position="138"/>
        <end position="161"/>
    </location>
</feature>
<feature type="compositionally biased region" description="Basic and acidic residues" evidence="1">
    <location>
        <begin position="73"/>
        <end position="88"/>
    </location>
</feature>
<dbReference type="PANTHER" id="PTHR28199">
    <property type="entry name" value="PROCESSING OF GAS1 AND ALP PROTEIN 2"/>
    <property type="match status" value="1"/>
</dbReference>
<feature type="region of interest" description="Disordered" evidence="1">
    <location>
        <begin position="73"/>
        <end position="123"/>
    </location>
</feature>
<feature type="compositionally biased region" description="Basic and acidic residues" evidence="1">
    <location>
        <begin position="138"/>
        <end position="147"/>
    </location>
</feature>
<feature type="compositionally biased region" description="Acidic residues" evidence="1">
    <location>
        <begin position="148"/>
        <end position="161"/>
    </location>
</feature>